<evidence type="ECO:0000313" key="5">
    <source>
        <dbReference type="Proteomes" id="UP000781958"/>
    </source>
</evidence>
<dbReference type="PROSITE" id="PS50977">
    <property type="entry name" value="HTH_TETR_2"/>
    <property type="match status" value="1"/>
</dbReference>
<dbReference type="InterPro" id="IPR001647">
    <property type="entry name" value="HTH_TetR"/>
</dbReference>
<dbReference type="InterPro" id="IPR009057">
    <property type="entry name" value="Homeodomain-like_sf"/>
</dbReference>
<sequence>MRRLGNRERRAAIIDAVLPLFARKGFAGTTTKEIAQAAGVSEALIFKHFPSKAALYEAIFLSCVDGDEELARLLAMEPGTAALVAYVEAMVRHYVWDVPANRGGELPRKRLFIMSLLEDGEFARLAGHWASEHLSPCFVASLRAAQAAGDLVPTALTATVPENAFWLSELLGSMLATVRLPESPVLPSLHDNERVARQTVAFILRGLGLKDEVIAAHTSSALPMADVEAADTAINRETSCSREVDRDH</sequence>
<organism evidence="4 5">
    <name type="scientific">Azospirillum rugosum</name>
    <dbReference type="NCBI Taxonomy" id="416170"/>
    <lineage>
        <taxon>Bacteria</taxon>
        <taxon>Pseudomonadati</taxon>
        <taxon>Pseudomonadota</taxon>
        <taxon>Alphaproteobacteria</taxon>
        <taxon>Rhodospirillales</taxon>
        <taxon>Azospirillaceae</taxon>
        <taxon>Azospirillum</taxon>
    </lineage>
</organism>
<evidence type="ECO:0000259" key="3">
    <source>
        <dbReference type="PROSITE" id="PS50977"/>
    </source>
</evidence>
<evidence type="ECO:0000256" key="2">
    <source>
        <dbReference type="PROSITE-ProRule" id="PRU00335"/>
    </source>
</evidence>
<comment type="caution">
    <text evidence="4">The sequence shown here is derived from an EMBL/GenBank/DDBJ whole genome shotgun (WGS) entry which is preliminary data.</text>
</comment>
<evidence type="ECO:0000313" key="4">
    <source>
        <dbReference type="EMBL" id="MBP2295972.1"/>
    </source>
</evidence>
<evidence type="ECO:0000256" key="1">
    <source>
        <dbReference type="ARBA" id="ARBA00023125"/>
    </source>
</evidence>
<reference evidence="4 5" key="1">
    <citation type="submission" date="2021-03" db="EMBL/GenBank/DDBJ databases">
        <title>Genomic Encyclopedia of Type Strains, Phase III (KMG-III): the genomes of soil and plant-associated and newly described type strains.</title>
        <authorList>
            <person name="Whitman W."/>
        </authorList>
    </citation>
    <scope>NUCLEOTIDE SEQUENCE [LARGE SCALE GENOMIC DNA]</scope>
    <source>
        <strain evidence="4 5">IMMIB AFH-6</strain>
    </source>
</reference>
<dbReference type="SUPFAM" id="SSF46689">
    <property type="entry name" value="Homeodomain-like"/>
    <property type="match status" value="1"/>
</dbReference>
<dbReference type="Gene3D" id="1.10.357.10">
    <property type="entry name" value="Tetracycline Repressor, domain 2"/>
    <property type="match status" value="1"/>
</dbReference>
<dbReference type="EMBL" id="JAGINP010000026">
    <property type="protein sequence ID" value="MBP2295972.1"/>
    <property type="molecule type" value="Genomic_DNA"/>
</dbReference>
<dbReference type="PANTHER" id="PTHR30055">
    <property type="entry name" value="HTH-TYPE TRANSCRIPTIONAL REGULATOR RUTR"/>
    <property type="match status" value="1"/>
</dbReference>
<proteinExistence type="predicted"/>
<dbReference type="InterPro" id="IPR023772">
    <property type="entry name" value="DNA-bd_HTH_TetR-type_CS"/>
</dbReference>
<protein>
    <submittedName>
        <fullName evidence="4">AcrR family transcriptional regulator</fullName>
    </submittedName>
</protein>
<name>A0ABS4SVJ5_9PROT</name>
<keyword evidence="1 2" id="KW-0238">DNA-binding</keyword>
<feature type="domain" description="HTH tetR-type" evidence="3">
    <location>
        <begin position="7"/>
        <end position="67"/>
    </location>
</feature>
<dbReference type="RefSeq" id="WP_209770654.1">
    <property type="nucleotide sequence ID" value="NZ_JAGINP010000026.1"/>
</dbReference>
<dbReference type="PANTHER" id="PTHR30055:SF223">
    <property type="entry name" value="HTH-TYPE TRANSCRIPTIONAL REGULATOR UIDR"/>
    <property type="match status" value="1"/>
</dbReference>
<dbReference type="Pfam" id="PF00440">
    <property type="entry name" value="TetR_N"/>
    <property type="match status" value="1"/>
</dbReference>
<gene>
    <name evidence="4" type="ORF">J2851_005787</name>
</gene>
<keyword evidence="5" id="KW-1185">Reference proteome</keyword>
<dbReference type="InterPro" id="IPR050109">
    <property type="entry name" value="HTH-type_TetR-like_transc_reg"/>
</dbReference>
<feature type="DNA-binding region" description="H-T-H motif" evidence="2">
    <location>
        <begin position="30"/>
        <end position="49"/>
    </location>
</feature>
<dbReference type="PRINTS" id="PR00455">
    <property type="entry name" value="HTHTETR"/>
</dbReference>
<dbReference type="Proteomes" id="UP000781958">
    <property type="component" value="Unassembled WGS sequence"/>
</dbReference>
<dbReference type="PROSITE" id="PS01081">
    <property type="entry name" value="HTH_TETR_1"/>
    <property type="match status" value="1"/>
</dbReference>
<accession>A0ABS4SVJ5</accession>